<keyword evidence="7" id="KW-1185">Reference proteome</keyword>
<dbReference type="EMBL" id="KK852544">
    <property type="protein sequence ID" value="KDR21644.1"/>
    <property type="molecule type" value="Genomic_DNA"/>
</dbReference>
<keyword evidence="1" id="KW-0758">Storage protein</keyword>
<dbReference type="Pfam" id="PF00372">
    <property type="entry name" value="Hemocyanin_M"/>
    <property type="match status" value="1"/>
</dbReference>
<evidence type="ECO:0000259" key="3">
    <source>
        <dbReference type="Pfam" id="PF00372"/>
    </source>
</evidence>
<dbReference type="FunCoup" id="A0A067RPM2">
    <property type="interactions" value="2"/>
</dbReference>
<evidence type="ECO:0000259" key="5">
    <source>
        <dbReference type="Pfam" id="PF03723"/>
    </source>
</evidence>
<evidence type="ECO:0000256" key="1">
    <source>
        <dbReference type="ARBA" id="ARBA00022761"/>
    </source>
</evidence>
<protein>
    <recommendedName>
        <fullName evidence="8">Hexamerin</fullName>
    </recommendedName>
</protein>
<dbReference type="PANTHER" id="PTHR11511:SF5">
    <property type="entry name" value="FAT-BODY PROTEIN 1-RELATED"/>
    <property type="match status" value="1"/>
</dbReference>
<feature type="domain" description="Hemocyanin middle" evidence="3">
    <location>
        <begin position="242"/>
        <end position="510"/>
    </location>
</feature>
<dbReference type="PANTHER" id="PTHR11511">
    <property type="entry name" value="LARVAL STORAGE PROTEIN/PHENOLOXIDASE"/>
    <property type="match status" value="1"/>
</dbReference>
<dbReference type="OMA" id="RMYLGPK"/>
<evidence type="ECO:0000313" key="7">
    <source>
        <dbReference type="Proteomes" id="UP000027135"/>
    </source>
</evidence>
<dbReference type="InterPro" id="IPR037020">
    <property type="entry name" value="Hemocyanin_C_sf"/>
</dbReference>
<dbReference type="InterPro" id="IPR014756">
    <property type="entry name" value="Ig_E-set"/>
</dbReference>
<dbReference type="STRING" id="136037.A0A067RPM2"/>
<dbReference type="InterPro" id="IPR013788">
    <property type="entry name" value="Hemocyanin/hexamerin"/>
</dbReference>
<dbReference type="SUPFAM" id="SSF81296">
    <property type="entry name" value="E set domains"/>
    <property type="match status" value="1"/>
</dbReference>
<keyword evidence="2" id="KW-0472">Membrane</keyword>
<dbReference type="eggNOG" id="ENOG502QR98">
    <property type="taxonomic scope" value="Eukaryota"/>
</dbReference>
<feature type="domain" description="Hemocyanin C-terminal" evidence="5">
    <location>
        <begin position="520"/>
        <end position="770"/>
    </location>
</feature>
<feature type="domain" description="Hemocyanin N-terminal" evidence="4">
    <location>
        <begin position="115"/>
        <end position="236"/>
    </location>
</feature>
<dbReference type="Pfam" id="PF03722">
    <property type="entry name" value="Hemocyanin_N"/>
    <property type="match status" value="1"/>
</dbReference>
<reference evidence="6 7" key="1">
    <citation type="journal article" date="2014" name="Nat. Commun.">
        <title>Molecular traces of alternative social organization in a termite genome.</title>
        <authorList>
            <person name="Terrapon N."/>
            <person name="Li C."/>
            <person name="Robertson H.M."/>
            <person name="Ji L."/>
            <person name="Meng X."/>
            <person name="Booth W."/>
            <person name="Chen Z."/>
            <person name="Childers C.P."/>
            <person name="Glastad K.M."/>
            <person name="Gokhale K."/>
            <person name="Gowin J."/>
            <person name="Gronenberg W."/>
            <person name="Hermansen R.A."/>
            <person name="Hu H."/>
            <person name="Hunt B.G."/>
            <person name="Huylmans A.K."/>
            <person name="Khalil S.M."/>
            <person name="Mitchell R.D."/>
            <person name="Munoz-Torres M.C."/>
            <person name="Mustard J.A."/>
            <person name="Pan H."/>
            <person name="Reese J.T."/>
            <person name="Scharf M.E."/>
            <person name="Sun F."/>
            <person name="Vogel H."/>
            <person name="Xiao J."/>
            <person name="Yang W."/>
            <person name="Yang Z."/>
            <person name="Yang Z."/>
            <person name="Zhou J."/>
            <person name="Zhu J."/>
            <person name="Brent C.S."/>
            <person name="Elsik C.G."/>
            <person name="Goodisman M.A."/>
            <person name="Liberles D.A."/>
            <person name="Roe R.M."/>
            <person name="Vargo E.L."/>
            <person name="Vilcinskas A."/>
            <person name="Wang J."/>
            <person name="Bornberg-Bauer E."/>
            <person name="Korb J."/>
            <person name="Zhang G."/>
            <person name="Liebig J."/>
        </authorList>
    </citation>
    <scope>NUCLEOTIDE SEQUENCE [LARGE SCALE GENOMIC DNA]</scope>
    <source>
        <tissue evidence="6">Whole organism</tissue>
    </source>
</reference>
<dbReference type="Pfam" id="PF03723">
    <property type="entry name" value="Hemocyanin_C"/>
    <property type="match status" value="1"/>
</dbReference>
<evidence type="ECO:0000313" key="6">
    <source>
        <dbReference type="EMBL" id="KDR21644.1"/>
    </source>
</evidence>
<evidence type="ECO:0000259" key="4">
    <source>
        <dbReference type="Pfam" id="PF03722"/>
    </source>
</evidence>
<evidence type="ECO:0008006" key="8">
    <source>
        <dbReference type="Google" id="ProtNLM"/>
    </source>
</evidence>
<name>A0A067RPM2_ZOONE</name>
<proteinExistence type="predicted"/>
<dbReference type="GO" id="GO:0005615">
    <property type="term" value="C:extracellular space"/>
    <property type="evidence" value="ECO:0007669"/>
    <property type="project" value="UniProtKB-ARBA"/>
</dbReference>
<dbReference type="InterPro" id="IPR008922">
    <property type="entry name" value="Di-copper_centre_dom_sf"/>
</dbReference>
<dbReference type="InterPro" id="IPR036697">
    <property type="entry name" value="Hemocyanin_N_sf"/>
</dbReference>
<dbReference type="GO" id="GO:0045735">
    <property type="term" value="F:nutrient reservoir activity"/>
    <property type="evidence" value="ECO:0007669"/>
    <property type="project" value="UniProtKB-KW"/>
</dbReference>
<dbReference type="InParanoid" id="A0A067RPM2"/>
<organism evidence="6 7">
    <name type="scientific">Zootermopsis nevadensis</name>
    <name type="common">Dampwood termite</name>
    <dbReference type="NCBI Taxonomy" id="136037"/>
    <lineage>
        <taxon>Eukaryota</taxon>
        <taxon>Metazoa</taxon>
        <taxon>Ecdysozoa</taxon>
        <taxon>Arthropoda</taxon>
        <taxon>Hexapoda</taxon>
        <taxon>Insecta</taxon>
        <taxon>Pterygota</taxon>
        <taxon>Neoptera</taxon>
        <taxon>Polyneoptera</taxon>
        <taxon>Dictyoptera</taxon>
        <taxon>Blattodea</taxon>
        <taxon>Blattoidea</taxon>
        <taxon>Termitoidae</taxon>
        <taxon>Termopsidae</taxon>
        <taxon>Zootermopsis</taxon>
    </lineage>
</organism>
<sequence>MCESKQRKTTSKCLTPYPKKKNHIGRRLLRSRGYVATPCILHGPQGGKKCLEIAARVKGSSGTRGIKGASGRGSSCTAATTMRAALALLFLAIAAAATAYPEPTHDDRILADKPFLQRQKAILKLLVRIQQPNYYDDQVQLAASYDIEANTNNYKNPQVVKQFLWAYKKGLLPRGVSYSPYYTTQSYETKLAFDLLYYANDFDTFLKTAAWLRDIINEGQFHYAISLAAFLREDLNDIVLPPPYEIYPQLFVSSDIIQKAYETKMKDVSQTSHKTYVFPANYTVQTPEQFLTYFTEDVGLNTYYAYYYFNYPTFLNSTEYDVHFDRRGELFYYTRQQLLARYSLERLSWDLPDIEAYYYDTPFQTTYYPNLRYPNGQEVPVRPFDYYYGYANNYDYYFPEDIKSYENRIRDGIDFGFFFSGTGKVKHSLYEDHLKGINYLGDVIEGNGDTSNKRFYAWNTALINNPLNVSTPNVTFFYVSSQLAPSALQNIFTALRDPANYQILKRINYLFQRYKNYLPRYTHEELTFPDANIKIENVEVGKLITFLDYFDIDLDNVVSVKTPEDGLYVDYRARQTRLNHKPFTYGINVVSDKATDAYVRVFLGPKYDYLGREYNINDRRHYFVEIDRFTHKIQAGKTTIQRNSRDSSVVTPDYPSYRTLLRKVNDAFEGKDQFYIDRNEHYCGYPERLLLPRGKKGGQAFTFYVILTPYVKQDEQDFKSYNYKSFSYCGVGAGKKYPDDKPLGFPFDRPIYGGEFYTPNMYFKDVIIFHKKQEEVNAAITE</sequence>
<keyword evidence="2" id="KW-0812">Transmembrane</keyword>
<dbReference type="InterPro" id="IPR005204">
    <property type="entry name" value="Hemocyanin_N"/>
</dbReference>
<dbReference type="PRINTS" id="PR00187">
    <property type="entry name" value="HAEMOCYANIN"/>
</dbReference>
<dbReference type="Gene3D" id="1.20.1370.10">
    <property type="entry name" value="Hemocyanin, N-terminal domain"/>
    <property type="match status" value="1"/>
</dbReference>
<dbReference type="Gene3D" id="1.10.1280.10">
    <property type="entry name" value="Di-copper center containing domain from catechol oxidase"/>
    <property type="match status" value="1"/>
</dbReference>
<evidence type="ECO:0000256" key="2">
    <source>
        <dbReference type="SAM" id="Phobius"/>
    </source>
</evidence>
<gene>
    <name evidence="6" type="ORF">L798_01880</name>
</gene>
<dbReference type="AlphaFoldDB" id="A0A067RPM2"/>
<keyword evidence="2" id="KW-1133">Transmembrane helix</keyword>
<dbReference type="Proteomes" id="UP000027135">
    <property type="component" value="Unassembled WGS sequence"/>
</dbReference>
<dbReference type="InterPro" id="IPR005203">
    <property type="entry name" value="Hemocyanin_C"/>
</dbReference>
<dbReference type="Gene3D" id="2.60.40.1520">
    <property type="entry name" value="Hemocyanin, C-terminal domain"/>
    <property type="match status" value="1"/>
</dbReference>
<accession>A0A067RPM2</accession>
<dbReference type="InterPro" id="IPR000896">
    <property type="entry name" value="Hemocyanin/hexamerin_mid_dom"/>
</dbReference>
<dbReference type="SUPFAM" id="SSF48050">
    <property type="entry name" value="Hemocyanin, N-terminal domain"/>
    <property type="match status" value="1"/>
</dbReference>
<dbReference type="SUPFAM" id="SSF48056">
    <property type="entry name" value="Di-copper centre-containing domain"/>
    <property type="match status" value="1"/>
</dbReference>
<feature type="transmembrane region" description="Helical" evidence="2">
    <location>
        <begin position="82"/>
        <end position="100"/>
    </location>
</feature>